<organism evidence="1 2">
    <name type="scientific">Aphanomyces euteiches</name>
    <dbReference type="NCBI Taxonomy" id="100861"/>
    <lineage>
        <taxon>Eukaryota</taxon>
        <taxon>Sar</taxon>
        <taxon>Stramenopiles</taxon>
        <taxon>Oomycota</taxon>
        <taxon>Saprolegniomycetes</taxon>
        <taxon>Saprolegniales</taxon>
        <taxon>Verrucalvaceae</taxon>
        <taxon>Aphanomyces</taxon>
    </lineage>
</organism>
<evidence type="ECO:0000313" key="1">
    <source>
        <dbReference type="EMBL" id="KAF0735290.1"/>
    </source>
</evidence>
<reference evidence="1 2" key="1">
    <citation type="submission" date="2019-07" db="EMBL/GenBank/DDBJ databases">
        <title>Genomics analysis of Aphanomyces spp. identifies a new class of oomycete effector associated with host adaptation.</title>
        <authorList>
            <person name="Gaulin E."/>
        </authorList>
    </citation>
    <scope>NUCLEOTIDE SEQUENCE [LARGE SCALE GENOMIC DNA]</scope>
    <source>
        <strain evidence="1 2">ATCC 201684</strain>
    </source>
</reference>
<gene>
    <name evidence="1" type="ORF">Ae201684_008205</name>
</gene>
<protein>
    <submittedName>
        <fullName evidence="1">Uncharacterized protein</fullName>
    </submittedName>
</protein>
<accession>A0A6G0X5R8</accession>
<dbReference type="AlphaFoldDB" id="A0A6G0X5R8"/>
<proteinExistence type="predicted"/>
<dbReference type="Proteomes" id="UP000481153">
    <property type="component" value="Unassembled WGS sequence"/>
</dbReference>
<comment type="caution">
    <text evidence="1">The sequence shown here is derived from an EMBL/GenBank/DDBJ whole genome shotgun (WGS) entry which is preliminary data.</text>
</comment>
<evidence type="ECO:0000313" key="2">
    <source>
        <dbReference type="Proteomes" id="UP000481153"/>
    </source>
</evidence>
<sequence>MPASVAMRSKPCAFINLMKSSWRLLGVAGVVWLPNAGSTASFFITGDWNSAFVSSSSSPPSLSSSSSSSSSSSASSTCFLSSRLVTRGGLVKLDVSDDEIKLDLAATAAFLVTSVGVLATNSGSPALRVMPMPKSSQDLFISSNYPVTPTPPEPLNPNQCSERRLQIPRLH</sequence>
<name>A0A6G0X5R8_9STRA</name>
<dbReference type="EMBL" id="VJMJ01000100">
    <property type="protein sequence ID" value="KAF0735290.1"/>
    <property type="molecule type" value="Genomic_DNA"/>
</dbReference>
<keyword evidence="2" id="KW-1185">Reference proteome</keyword>